<dbReference type="HAMAP" id="MF_01011">
    <property type="entry name" value="RNA_methyltr_TrmA"/>
    <property type="match status" value="1"/>
</dbReference>
<dbReference type="eggNOG" id="COG2265">
    <property type="taxonomic scope" value="Bacteria"/>
</dbReference>
<evidence type="ECO:0000313" key="10">
    <source>
        <dbReference type="EMBL" id="AIG00047.1"/>
    </source>
</evidence>
<dbReference type="GO" id="GO:0030488">
    <property type="term" value="P:tRNA methylation"/>
    <property type="evidence" value="ECO:0007669"/>
    <property type="project" value="UniProtKB-UniRule"/>
</dbReference>
<dbReference type="EC" id="2.1.1.35" evidence="7"/>
<accession>A0A075P2H4</accession>
<dbReference type="InterPro" id="IPR010280">
    <property type="entry name" value="U5_MeTrfase_fam"/>
</dbReference>
<dbReference type="InterPro" id="IPR030390">
    <property type="entry name" value="MeTrfase_TrmA_AS"/>
</dbReference>
<comment type="function">
    <text evidence="7">Dual-specificity methyltransferase that catalyzes the formation of 5-methyluridine at position 54 (m5U54) in all tRNAs, and that of position 341 (m5U341) in tmRNA (transfer-mRNA).</text>
</comment>
<feature type="active site" description="Nucleophile" evidence="7 8">
    <location>
        <position position="326"/>
    </location>
</feature>
<evidence type="ECO:0000256" key="7">
    <source>
        <dbReference type="HAMAP-Rule" id="MF_01011"/>
    </source>
</evidence>
<name>A0A075P2H4_9ALTE</name>
<organism evidence="10 11">
    <name type="scientific">Alteromonas australica</name>
    <dbReference type="NCBI Taxonomy" id="589873"/>
    <lineage>
        <taxon>Bacteria</taxon>
        <taxon>Pseudomonadati</taxon>
        <taxon>Pseudomonadota</taxon>
        <taxon>Gammaproteobacteria</taxon>
        <taxon>Alteromonadales</taxon>
        <taxon>Alteromonadaceae</taxon>
        <taxon>Alteromonas/Salinimonas group</taxon>
        <taxon>Alteromonas</taxon>
    </lineage>
</organism>
<keyword evidence="4 7" id="KW-0819">tRNA processing</keyword>
<dbReference type="Gene3D" id="2.40.50.1070">
    <property type="match status" value="1"/>
</dbReference>
<dbReference type="KEGG" id="aal:EP13_15920"/>
<dbReference type="Proteomes" id="UP000056090">
    <property type="component" value="Chromosome"/>
</dbReference>
<dbReference type="GO" id="GO:0030697">
    <property type="term" value="F:tRNA (uracil(54)-C5)-methyltransferase activity, S-adenosyl methionine-dependent"/>
    <property type="evidence" value="ECO:0007669"/>
    <property type="project" value="UniProtKB-UniRule"/>
</dbReference>
<evidence type="ECO:0000256" key="2">
    <source>
        <dbReference type="ARBA" id="ARBA00022679"/>
    </source>
</evidence>
<reference evidence="10 11" key="1">
    <citation type="submission" date="2014-06" db="EMBL/GenBank/DDBJ databases">
        <title>Genomes of Alteromonas australica, a world apart.</title>
        <authorList>
            <person name="Gonzaga A."/>
            <person name="Lopez-Perez M."/>
            <person name="Rodriguez-Valera F."/>
        </authorList>
    </citation>
    <scope>NUCLEOTIDE SEQUENCE [LARGE SCALE GENOMIC DNA]</scope>
    <source>
        <strain evidence="10 11">H 17</strain>
    </source>
</reference>
<evidence type="ECO:0000256" key="4">
    <source>
        <dbReference type="ARBA" id="ARBA00022694"/>
    </source>
</evidence>
<feature type="binding site" evidence="7 8">
    <location>
        <position position="220"/>
    </location>
    <ligand>
        <name>S-adenosyl-L-methionine</name>
        <dbReference type="ChEBI" id="CHEBI:59789"/>
    </ligand>
</feature>
<sequence length="369" mass="41789">MESPMTVPGHQEYQTQLDEKVSRLTQLLSPFSAPAPSVFASAPVHYRMRAEFRVWHEGDDLYHIMFNQETKEKYRVDQFAPASKTINDAMTALLEKVKPSDVLRKKLFQIDYLSALSGELVISLLYHRQLDDAWEAEATKLREALQLQFPAVNIIGRARKQKRVIGGDFVIERLPVNSHTFVFKHIENSFTQPNADVNCKMIEWALNCVAPLKGDLLEMYCGAGNFSIPLALHFDNVIGTEIAKPSVQAAQYNIEKNNLDNVKIVRLAAEEFTEAMKGERTFSRLEGIDLSAYNFTTVLVDPPRAGLDLDSLKMIQDYENIIYISCNPETLAENLTHLCETHDIAESALFDQFPFTHHIEAGVLLTRKG</sequence>
<keyword evidence="11" id="KW-1185">Reference proteome</keyword>
<evidence type="ECO:0000313" key="11">
    <source>
        <dbReference type="Proteomes" id="UP000056090"/>
    </source>
</evidence>
<comment type="catalytic activity">
    <reaction evidence="6 7">
        <text>uridine(54) in tRNA + S-adenosyl-L-methionine = 5-methyluridine(54) in tRNA + S-adenosyl-L-homocysteine + H(+)</text>
        <dbReference type="Rhea" id="RHEA:42712"/>
        <dbReference type="Rhea" id="RHEA-COMP:10167"/>
        <dbReference type="Rhea" id="RHEA-COMP:10193"/>
        <dbReference type="ChEBI" id="CHEBI:15378"/>
        <dbReference type="ChEBI" id="CHEBI:57856"/>
        <dbReference type="ChEBI" id="CHEBI:59789"/>
        <dbReference type="ChEBI" id="CHEBI:65315"/>
        <dbReference type="ChEBI" id="CHEBI:74447"/>
        <dbReference type="EC" id="2.1.1.35"/>
    </reaction>
</comment>
<protein>
    <recommendedName>
        <fullName evidence="7">tRNA/tmRNA (uracil-C(5))-methyltransferase</fullName>
        <ecNumber evidence="7">2.1.1.35</ecNumber>
    </recommendedName>
    <alternativeName>
        <fullName evidence="7">tRNA (uracil(54)-C(5))-methyltransferase</fullName>
    </alternativeName>
    <alternativeName>
        <fullName evidence="7">tRNA(m5U54)-methyltransferase</fullName>
        <shortName evidence="7">RUMT</shortName>
    </alternativeName>
    <alternativeName>
        <fullName evidence="7">tmRNA (uracil(341)-C(5))-methyltransferase</fullName>
    </alternativeName>
</protein>
<evidence type="ECO:0000256" key="8">
    <source>
        <dbReference type="PROSITE-ProRule" id="PRU01024"/>
    </source>
</evidence>
<feature type="active site" description="Proton acceptor" evidence="7">
    <location>
        <position position="360"/>
    </location>
</feature>
<comment type="similarity">
    <text evidence="7">Belongs to the class I-like SAM-binding methyltransferase superfamily. RNA M5U methyltransferase family. TrmA subfamily.</text>
</comment>
<feature type="active site" evidence="9">
    <location>
        <position position="326"/>
    </location>
</feature>
<keyword evidence="3 7" id="KW-0949">S-adenosyl-L-methionine</keyword>
<dbReference type="PROSITE" id="PS01230">
    <property type="entry name" value="TRMA_1"/>
    <property type="match status" value="1"/>
</dbReference>
<comment type="catalytic activity">
    <reaction evidence="5 7">
        <text>uridine(341) in tmRNA + S-adenosyl-L-methionine = 5-methyluridine(341) in tmRNA + S-adenosyl-L-homocysteine + H(+)</text>
        <dbReference type="Rhea" id="RHEA:43612"/>
        <dbReference type="Rhea" id="RHEA-COMP:10630"/>
        <dbReference type="Rhea" id="RHEA-COMP:10631"/>
        <dbReference type="ChEBI" id="CHEBI:15378"/>
        <dbReference type="ChEBI" id="CHEBI:57856"/>
        <dbReference type="ChEBI" id="CHEBI:59789"/>
        <dbReference type="ChEBI" id="CHEBI:65315"/>
        <dbReference type="ChEBI" id="CHEBI:74447"/>
    </reaction>
</comment>
<dbReference type="AlphaFoldDB" id="A0A075P2H4"/>
<dbReference type="GO" id="GO:0000049">
    <property type="term" value="F:tRNA binding"/>
    <property type="evidence" value="ECO:0007669"/>
    <property type="project" value="TreeGrafter"/>
</dbReference>
<evidence type="ECO:0000256" key="3">
    <source>
        <dbReference type="ARBA" id="ARBA00022691"/>
    </source>
</evidence>
<dbReference type="FunFam" id="3.40.50.150:FF:000012">
    <property type="entry name" value="tRNA/tmRNA (uracil-C(5))-methyltransferase"/>
    <property type="match status" value="1"/>
</dbReference>
<gene>
    <name evidence="7" type="primary">trmA</name>
    <name evidence="10" type="ORF">EP13_15920</name>
</gene>
<evidence type="ECO:0000256" key="6">
    <source>
        <dbReference type="ARBA" id="ARBA00052788"/>
    </source>
</evidence>
<feature type="binding site" evidence="7 8">
    <location>
        <position position="301"/>
    </location>
    <ligand>
        <name>S-adenosyl-L-methionine</name>
        <dbReference type="ChEBI" id="CHEBI:59789"/>
    </ligand>
</feature>
<dbReference type="CDD" id="cd02440">
    <property type="entry name" value="AdoMet_MTases"/>
    <property type="match status" value="1"/>
</dbReference>
<dbReference type="PANTHER" id="PTHR47790">
    <property type="entry name" value="TRNA/TMRNA (URACIL-C(5))-METHYLTRANSFERASE"/>
    <property type="match status" value="1"/>
</dbReference>
<keyword evidence="1 7" id="KW-0489">Methyltransferase</keyword>
<feature type="binding site" evidence="7">
    <location>
        <position position="225"/>
    </location>
    <ligand>
        <name>S-adenosyl-L-methionine</name>
        <dbReference type="ChEBI" id="CHEBI:59789"/>
    </ligand>
</feature>
<evidence type="ECO:0000256" key="1">
    <source>
        <dbReference type="ARBA" id="ARBA00022603"/>
    </source>
</evidence>
<keyword evidence="2 7" id="KW-0808">Transferase</keyword>
<dbReference type="EMBL" id="CP008849">
    <property type="protein sequence ID" value="AIG00047.1"/>
    <property type="molecule type" value="Genomic_DNA"/>
</dbReference>
<feature type="binding site" evidence="7 8">
    <location>
        <position position="241"/>
    </location>
    <ligand>
        <name>S-adenosyl-L-methionine</name>
        <dbReference type="ChEBI" id="CHEBI:59789"/>
    </ligand>
</feature>
<evidence type="ECO:0000256" key="5">
    <source>
        <dbReference type="ARBA" id="ARBA00051255"/>
    </source>
</evidence>
<dbReference type="InterPro" id="IPR029063">
    <property type="entry name" value="SAM-dependent_MTases_sf"/>
</dbReference>
<evidence type="ECO:0000256" key="9">
    <source>
        <dbReference type="PROSITE-ProRule" id="PRU10015"/>
    </source>
</evidence>
<dbReference type="GO" id="GO:0019843">
    <property type="term" value="F:rRNA binding"/>
    <property type="evidence" value="ECO:0007669"/>
    <property type="project" value="TreeGrafter"/>
</dbReference>
<dbReference type="InterPro" id="IPR011869">
    <property type="entry name" value="TrmA_MeTrfase"/>
</dbReference>
<dbReference type="GO" id="GO:0005829">
    <property type="term" value="C:cytosol"/>
    <property type="evidence" value="ECO:0007669"/>
    <property type="project" value="TreeGrafter"/>
</dbReference>
<dbReference type="FunFam" id="2.40.50.1070:FF:000001">
    <property type="entry name" value="tRNA/tmRNA (uracil-C(5))-methyltransferase"/>
    <property type="match status" value="1"/>
</dbReference>
<dbReference type="Pfam" id="PF05958">
    <property type="entry name" value="tRNA_U5-meth_tr"/>
    <property type="match status" value="1"/>
</dbReference>
<dbReference type="PANTHER" id="PTHR47790:SF2">
    <property type="entry name" value="TRNA_TMRNA (URACIL-C(5))-METHYLTRANSFERASE"/>
    <property type="match status" value="1"/>
</dbReference>
<dbReference type="SUPFAM" id="SSF53335">
    <property type="entry name" value="S-adenosyl-L-methionine-dependent methyltransferases"/>
    <property type="match status" value="1"/>
</dbReference>
<proteinExistence type="inferred from homology"/>
<dbReference type="NCBIfam" id="TIGR02143">
    <property type="entry name" value="trmA_only"/>
    <property type="match status" value="1"/>
</dbReference>
<feature type="binding site" evidence="7 8">
    <location>
        <position position="192"/>
    </location>
    <ligand>
        <name>S-adenosyl-L-methionine</name>
        <dbReference type="ChEBI" id="CHEBI:59789"/>
    </ligand>
</feature>
<dbReference type="Gene3D" id="3.40.50.150">
    <property type="entry name" value="Vaccinia Virus protein VP39"/>
    <property type="match status" value="1"/>
</dbReference>
<dbReference type="PROSITE" id="PS51687">
    <property type="entry name" value="SAM_MT_RNA_M5U"/>
    <property type="match status" value="1"/>
</dbReference>